<accession>A0A0H2R9C7</accession>
<dbReference type="InterPro" id="IPR000210">
    <property type="entry name" value="BTB/POZ_dom"/>
</dbReference>
<dbReference type="SMART" id="SM00225">
    <property type="entry name" value="BTB"/>
    <property type="match status" value="1"/>
</dbReference>
<evidence type="ECO:0000313" key="3">
    <source>
        <dbReference type="Proteomes" id="UP000053477"/>
    </source>
</evidence>
<reference evidence="2 3" key="1">
    <citation type="submission" date="2015-04" db="EMBL/GenBank/DDBJ databases">
        <title>Complete genome sequence of Schizopora paradoxa KUC8140, a cosmopolitan wood degrader in East Asia.</title>
        <authorList>
            <consortium name="DOE Joint Genome Institute"/>
            <person name="Min B."/>
            <person name="Park H."/>
            <person name="Jang Y."/>
            <person name="Kim J.-J."/>
            <person name="Kim K.H."/>
            <person name="Pangilinan J."/>
            <person name="Lipzen A."/>
            <person name="Riley R."/>
            <person name="Grigoriev I.V."/>
            <person name="Spatafora J.W."/>
            <person name="Choi I.-G."/>
        </authorList>
    </citation>
    <scope>NUCLEOTIDE SEQUENCE [LARGE SCALE GENOMIC DNA]</scope>
    <source>
        <strain evidence="2 3">KUC8140</strain>
    </source>
</reference>
<protein>
    <recommendedName>
        <fullName evidence="1">BTB domain-containing protein</fullName>
    </recommendedName>
</protein>
<dbReference type="AlphaFoldDB" id="A0A0H2R9C7"/>
<gene>
    <name evidence="2" type="ORF">SCHPADRAFT_880588</name>
</gene>
<dbReference type="PROSITE" id="PS50097">
    <property type="entry name" value="BTB"/>
    <property type="match status" value="1"/>
</dbReference>
<dbReference type="OrthoDB" id="3893071at2759"/>
<name>A0A0H2R9C7_9AGAM</name>
<evidence type="ECO:0000259" key="1">
    <source>
        <dbReference type="PROSITE" id="PS50097"/>
    </source>
</evidence>
<dbReference type="CDD" id="cd18186">
    <property type="entry name" value="BTB_POZ_ZBTB_KLHL-like"/>
    <property type="match status" value="1"/>
</dbReference>
<dbReference type="Proteomes" id="UP000053477">
    <property type="component" value="Unassembled WGS sequence"/>
</dbReference>
<dbReference type="SUPFAM" id="SSF54695">
    <property type="entry name" value="POZ domain"/>
    <property type="match status" value="1"/>
</dbReference>
<dbReference type="EMBL" id="KQ086093">
    <property type="protein sequence ID" value="KLO08410.1"/>
    <property type="molecule type" value="Genomic_DNA"/>
</dbReference>
<proteinExistence type="predicted"/>
<dbReference type="InParanoid" id="A0A0H2R9C7"/>
<dbReference type="InterPro" id="IPR011333">
    <property type="entry name" value="SKP1/BTB/POZ_sf"/>
</dbReference>
<organism evidence="2 3">
    <name type="scientific">Schizopora paradoxa</name>
    <dbReference type="NCBI Taxonomy" id="27342"/>
    <lineage>
        <taxon>Eukaryota</taxon>
        <taxon>Fungi</taxon>
        <taxon>Dikarya</taxon>
        <taxon>Basidiomycota</taxon>
        <taxon>Agaricomycotina</taxon>
        <taxon>Agaricomycetes</taxon>
        <taxon>Hymenochaetales</taxon>
        <taxon>Schizoporaceae</taxon>
        <taxon>Schizopora</taxon>
    </lineage>
</organism>
<feature type="domain" description="BTB" evidence="1">
    <location>
        <begin position="28"/>
        <end position="100"/>
    </location>
</feature>
<sequence length="335" mass="38026">MVMNIDGELINSAPSAPIRYEHLWFPGGDVVLKTNTYLFKVHKDVLSLQSSVFKDMFQLELEQTIEGGAGTVGEFYEGLPLVGLAGDEGKDVAHLLQAVYHRDCYDRDSDQTPLETVVALLVLGTKYDFKHIRRDVVKQISRIYPNSLAAFDRIDQGDYLPHVELFGTQRVDCDFRLLEVCHGADADILLPLLYYACADFDVDWIFNKGGLNRDCLRTLLKGKFELQCALSTLLASLPDEFRNISCASCKVGAYISRLQEIGLGSHLVRYEGSVMVFELLGNGCSRCSKMLEHRINDKRQEIWEKIPSFFGFPEWEELYEGSEETSYPMIPYYDV</sequence>
<dbReference type="Pfam" id="PF00651">
    <property type="entry name" value="BTB"/>
    <property type="match status" value="1"/>
</dbReference>
<evidence type="ECO:0000313" key="2">
    <source>
        <dbReference type="EMBL" id="KLO08410.1"/>
    </source>
</evidence>
<keyword evidence="3" id="KW-1185">Reference proteome</keyword>
<dbReference type="Gene3D" id="3.30.710.10">
    <property type="entry name" value="Potassium Channel Kv1.1, Chain A"/>
    <property type="match status" value="1"/>
</dbReference>